<keyword evidence="1" id="KW-0596">Phosphopantetheine</keyword>
<name>A0ABS6ZH77_9ACTN</name>
<dbReference type="RefSeq" id="WP_219672357.1">
    <property type="nucleotide sequence ID" value="NZ_WTFF01000637.1"/>
</dbReference>
<feature type="non-terminal residue" evidence="5">
    <location>
        <position position="464"/>
    </location>
</feature>
<dbReference type="Gene3D" id="3.30.70.3290">
    <property type="match status" value="1"/>
</dbReference>
<protein>
    <submittedName>
        <fullName evidence="5">Acyltransferase domain-containing protein</fullName>
    </submittedName>
</protein>
<dbReference type="Pfam" id="PF00698">
    <property type="entry name" value="Acyl_transf_1"/>
    <property type="match status" value="1"/>
</dbReference>
<evidence type="ECO:0000313" key="5">
    <source>
        <dbReference type="EMBL" id="MBW5487114.1"/>
    </source>
</evidence>
<dbReference type="Proteomes" id="UP000812013">
    <property type="component" value="Unassembled WGS sequence"/>
</dbReference>
<dbReference type="InterPro" id="IPR001227">
    <property type="entry name" value="Ac_transferase_dom_sf"/>
</dbReference>
<dbReference type="SMART" id="SM00827">
    <property type="entry name" value="PKS_AT"/>
    <property type="match status" value="1"/>
</dbReference>
<sequence>RRAAAAPVGVFTVSADTPEALRRNLAVQAQAVAARPRGEAAALCWTSNRVKTGLPYRAAFPACDTVELAAALRAAAEDERLAAGIADRAWRPPVVGFLFTGQGVQEPGMTARLYRQSPLYRRRLDEADAALAPPLGASVRDLLLAGDPAVHRTGRAQPALFAVGYALSAALGDLGAGPHAVLGHSVGEFAAAVCAGALTLEQAAALVAERARLMDALPDGGGMLSVRAGREETAELVGDLPGVFLAAVNGPRSTVLSGAREALERAAQVLRGHGVDCRDVAVSHAFHSPLVAPALAPFAAAADRVRPAALRLPFASTRYGRLLADEPLDGAYWAAQAAEPVLFADALADLVAQTAPTCLVEIGPAPQLIHLAGRSGAVDGVRLLHPAPGPDAGAAELAEAVAALYRSGLEPLWDELYEPAWRRTERLPAYAFSAEHRFRAQGPAAPEAAPARAAAPQAGPGSAE</sequence>
<keyword evidence="6" id="KW-1185">Reference proteome</keyword>
<dbReference type="PANTHER" id="PTHR43775:SF37">
    <property type="entry name" value="SI:DKEY-61P9.11"/>
    <property type="match status" value="1"/>
</dbReference>
<feature type="region of interest" description="Disordered" evidence="3">
    <location>
        <begin position="441"/>
        <end position="464"/>
    </location>
</feature>
<feature type="domain" description="Malonyl-CoA:ACP transacylase (MAT)" evidence="4">
    <location>
        <begin position="98"/>
        <end position="408"/>
    </location>
</feature>
<evidence type="ECO:0000256" key="2">
    <source>
        <dbReference type="ARBA" id="ARBA00022553"/>
    </source>
</evidence>
<dbReference type="InterPro" id="IPR016035">
    <property type="entry name" value="Acyl_Trfase/lysoPLipase"/>
</dbReference>
<reference evidence="5 6" key="1">
    <citation type="submission" date="2019-12" db="EMBL/GenBank/DDBJ databases">
        <title>Genome sequence of Streptomyces bambusae.</title>
        <authorList>
            <person name="Bansal K."/>
            <person name="Choksket S."/>
            <person name="Korpole S."/>
            <person name="Patil P.B."/>
        </authorList>
    </citation>
    <scope>NUCLEOTIDE SEQUENCE [LARGE SCALE GENOMIC DNA]</scope>
    <source>
        <strain evidence="5 6">SK60</strain>
    </source>
</reference>
<evidence type="ECO:0000256" key="3">
    <source>
        <dbReference type="SAM" id="MobiDB-lite"/>
    </source>
</evidence>
<dbReference type="Gene3D" id="3.40.366.10">
    <property type="entry name" value="Malonyl-Coenzyme A Acyl Carrier Protein, domain 2"/>
    <property type="match status" value="1"/>
</dbReference>
<feature type="non-terminal residue" evidence="5">
    <location>
        <position position="1"/>
    </location>
</feature>
<dbReference type="SUPFAM" id="SSF55048">
    <property type="entry name" value="Probable ACP-binding domain of malonyl-CoA ACP transacylase"/>
    <property type="match status" value="1"/>
</dbReference>
<evidence type="ECO:0000256" key="1">
    <source>
        <dbReference type="ARBA" id="ARBA00022450"/>
    </source>
</evidence>
<comment type="caution">
    <text evidence="5">The sequence shown here is derived from an EMBL/GenBank/DDBJ whole genome shotgun (WGS) entry which is preliminary data.</text>
</comment>
<gene>
    <name evidence="5" type="ORF">GPJ59_36200</name>
</gene>
<proteinExistence type="predicted"/>
<dbReference type="GO" id="GO:0016746">
    <property type="term" value="F:acyltransferase activity"/>
    <property type="evidence" value="ECO:0007669"/>
    <property type="project" value="UniProtKB-KW"/>
</dbReference>
<keyword evidence="5" id="KW-0012">Acyltransferase</keyword>
<accession>A0ABS6ZH77</accession>
<dbReference type="EMBL" id="WTFF01000637">
    <property type="protein sequence ID" value="MBW5487114.1"/>
    <property type="molecule type" value="Genomic_DNA"/>
</dbReference>
<evidence type="ECO:0000313" key="6">
    <source>
        <dbReference type="Proteomes" id="UP000812013"/>
    </source>
</evidence>
<organism evidence="5 6">
    <name type="scientific">Streptomyces bambusae</name>
    <dbReference type="NCBI Taxonomy" id="1550616"/>
    <lineage>
        <taxon>Bacteria</taxon>
        <taxon>Bacillati</taxon>
        <taxon>Actinomycetota</taxon>
        <taxon>Actinomycetes</taxon>
        <taxon>Kitasatosporales</taxon>
        <taxon>Streptomycetaceae</taxon>
        <taxon>Streptomyces</taxon>
    </lineage>
</organism>
<keyword evidence="5" id="KW-0808">Transferase</keyword>
<dbReference type="PANTHER" id="PTHR43775">
    <property type="entry name" value="FATTY ACID SYNTHASE"/>
    <property type="match status" value="1"/>
</dbReference>
<dbReference type="SUPFAM" id="SSF52151">
    <property type="entry name" value="FabD/lysophospholipase-like"/>
    <property type="match status" value="1"/>
</dbReference>
<keyword evidence="2" id="KW-0597">Phosphoprotein</keyword>
<dbReference type="InterPro" id="IPR014043">
    <property type="entry name" value="Acyl_transferase_dom"/>
</dbReference>
<evidence type="ECO:0000259" key="4">
    <source>
        <dbReference type="SMART" id="SM00827"/>
    </source>
</evidence>
<dbReference type="InterPro" id="IPR050091">
    <property type="entry name" value="PKS_NRPS_Biosynth_Enz"/>
</dbReference>
<dbReference type="InterPro" id="IPR016036">
    <property type="entry name" value="Malonyl_transacylase_ACP-bd"/>
</dbReference>